<dbReference type="AlphaFoldDB" id="A0A7L7KSF4"/>
<dbReference type="Gene3D" id="3.40.50.300">
    <property type="entry name" value="P-loop containing nucleotide triphosphate hydrolases"/>
    <property type="match status" value="1"/>
</dbReference>
<evidence type="ECO:0000313" key="1">
    <source>
        <dbReference type="EMBL" id="QMS85750.1"/>
    </source>
</evidence>
<proteinExistence type="predicted"/>
<reference evidence="1 2" key="1">
    <citation type="submission" date="2020-02" db="EMBL/GenBank/DDBJ databases">
        <authorList>
            <person name="Zheng R.K."/>
            <person name="Sun C.M."/>
        </authorList>
    </citation>
    <scope>NUCLEOTIDE SEQUENCE [LARGE SCALE GENOMIC DNA]</scope>
    <source>
        <strain evidence="2">zrk13</strain>
    </source>
</reference>
<accession>A0A7L7KSF4</accession>
<name>A0A7L7KSF4_9MOLU</name>
<dbReference type="EMBL" id="CP048914">
    <property type="protein sequence ID" value="QMS85750.1"/>
    <property type="molecule type" value="Genomic_DNA"/>
</dbReference>
<evidence type="ECO:0000313" key="2">
    <source>
        <dbReference type="Proteomes" id="UP000514720"/>
    </source>
</evidence>
<dbReference type="Proteomes" id="UP000514720">
    <property type="component" value="Chromosome"/>
</dbReference>
<dbReference type="InterPro" id="IPR027417">
    <property type="entry name" value="P-loop_NTPase"/>
</dbReference>
<organism evidence="1 2">
    <name type="scientific">Candidatus Xianfuyuplasma coldseepsis</name>
    <dbReference type="NCBI Taxonomy" id="2782163"/>
    <lineage>
        <taxon>Bacteria</taxon>
        <taxon>Bacillati</taxon>
        <taxon>Mycoplasmatota</taxon>
        <taxon>Mollicutes</taxon>
        <taxon>Candidatus Izemoplasmatales</taxon>
        <taxon>Candidatus Izemoplasmataceae</taxon>
        <taxon>Candidatus Xianfuyuplasma</taxon>
    </lineage>
</organism>
<sequence length="188" mass="22306">MDFIEKLQQLPPSSIIFISGYGGSGKTTLAETIAHHIECTIVSSDDFYRNIKDYVNWDCYDFKRLIKDVIIPYKQKIPSRYTAYNWDNPSLSLYKQLDIRKYLIIEGVGLLRDELDPYVDYTIWIDCDLDRAIAAGKQRDRNQYNVNHDALWDGIWRLNEVTYYRTYEPLTRADYIYPSVHNNKNRNR</sequence>
<gene>
    <name evidence="1" type="ORF">G4Z02_08335</name>
</gene>
<dbReference type="KEGG" id="xcl:G4Z02_08335"/>
<protein>
    <recommendedName>
        <fullName evidence="3">Uridine kinase</fullName>
    </recommendedName>
</protein>
<evidence type="ECO:0008006" key="3">
    <source>
        <dbReference type="Google" id="ProtNLM"/>
    </source>
</evidence>
<dbReference type="RefSeq" id="WP_258877558.1">
    <property type="nucleotide sequence ID" value="NZ_CP048914.1"/>
</dbReference>
<keyword evidence="2" id="KW-1185">Reference proteome</keyword>
<dbReference type="SUPFAM" id="SSF52540">
    <property type="entry name" value="P-loop containing nucleoside triphosphate hydrolases"/>
    <property type="match status" value="1"/>
</dbReference>